<dbReference type="EMBL" id="OQ890325">
    <property type="protein sequence ID" value="WLJ26296.1"/>
    <property type="molecule type" value="Genomic_DNA"/>
</dbReference>
<dbReference type="InterPro" id="IPR011067">
    <property type="entry name" value="Plasmid_toxin/cell-grow_inhib"/>
</dbReference>
<proteinExistence type="predicted"/>
<dbReference type="SUPFAM" id="SSF50118">
    <property type="entry name" value="Cell growth inhibitor/plasmid maintenance toxic component"/>
    <property type="match status" value="1"/>
</dbReference>
<reference evidence="1" key="1">
    <citation type="submission" date="2023-04" db="EMBL/GenBank/DDBJ databases">
        <title>The human skin virome in hidradenitis suppurativa patients.</title>
        <authorList>
            <person name="Jansen D."/>
        </authorList>
    </citation>
    <scope>NUCLEOTIDE SEQUENCE</scope>
    <source>
        <strain evidence="1">VC4_HSPhageD</strain>
    </source>
</reference>
<accession>A0AA49X5H1</accession>
<sequence>MDFKNKENKEKFLQFKSKTLTKIKNFLDSEIEADYKKSVLLTYWFNDYISYLKQEKTFNPVYFPIYDRGSVIQVDLGFNLGNEYGGLHYAIVLNRKDTKQNPVLTVVPISSIKKNKKWRIHDVNLSDTIFLAIQLKTETMVNTLEEQIKNSKNLDQSTINKFNQKIQEGKDCLEMAAKLNKGSFAICNQVTTIDKMRIKNPTKDTSPLYGIKIPEELLNEIANKLHKMY</sequence>
<evidence type="ECO:0000313" key="1">
    <source>
        <dbReference type="EMBL" id="WLJ26296.1"/>
    </source>
</evidence>
<organism evidence="1">
    <name type="scientific">Firmicutes phage HS19</name>
    <dbReference type="NCBI Taxonomy" id="3056397"/>
    <lineage>
        <taxon>Viruses</taxon>
    </lineage>
</organism>
<dbReference type="GO" id="GO:0003677">
    <property type="term" value="F:DNA binding"/>
    <property type="evidence" value="ECO:0007669"/>
    <property type="project" value="InterPro"/>
</dbReference>
<protein>
    <submittedName>
        <fullName evidence="1">MazF-like toxin</fullName>
    </submittedName>
</protein>
<dbReference type="Gene3D" id="2.30.30.110">
    <property type="match status" value="1"/>
</dbReference>
<dbReference type="Pfam" id="PF02452">
    <property type="entry name" value="PemK_toxin"/>
    <property type="match status" value="1"/>
</dbReference>
<name>A0AA49X5H1_9VIRU</name>
<dbReference type="InterPro" id="IPR003477">
    <property type="entry name" value="PemK-like"/>
</dbReference>